<feature type="non-terminal residue" evidence="1">
    <location>
        <position position="1"/>
    </location>
</feature>
<gene>
    <name evidence="1" type="ORF">K441DRAFT_595420</name>
</gene>
<sequence length="726" mass="83314">NTNDPIEKLNQFADSVFKEGRSDPKLRSWLVPPSLDKLRAQVVSLTGLNKIKEQWRYKDFFPSSFEPESDNSSEEQTDEEKMPTELLYDILANRMCPAKEHHAFLQFKFPLHCRRRTPLRLSFNKDKSWDTLNSLDDQSPGEQSSRSLSSFEELKTDVKLETLLQENHLQTTDPEDILRKFRLAFRLASSLHQLYPGPWIHQEWSASLLYIVQAPETRPIEMLYETYVSCVLRKDWRDRISFPEVYPEYCETEICPRFFLSLAQLLVELAKGESDGRFSGELKSEEWYDMLFDELKMRFFRDKLMESYRKAIEGCLFYLQNYNTEAQRTPDEKLRAQSVILQNIVLPLKKNIKVWGSRDHQIQGIGDSFTAGIEYELWSSGDDKHSEKIEEKNPDRSTSENMFTTKMKTFLRSHIEELPESTGGDASGKKVRIAIIDTGFFQDDQDGEDTELLQFVDQGRIKEKRNFFQPIDLSGLEDPDPEPDPDDWEDHHGHGTHVARILLRFAPRAEIVVAKITNTRSLKTTNITQLVKALKWAGEHADIINMSFGLRVTHIQELDDQIARLVGARKLVFAAASNTGGNGSRSWPATQPGVFCIHAMNEFATDVPGMNPTPLEMEHNFAVLGHEIESHWDGKKISISGTSFASPIAAAIAANVLEFTRCMMPETMDLFTTYKSMSGLFRYHMTANSDNSIYHNIMPWINDLWSPGNTAENVCKKLRRVAILGD</sequence>
<protein>
    <submittedName>
        <fullName evidence="1">Subtilisin-like protein</fullName>
    </submittedName>
</protein>
<dbReference type="Proteomes" id="UP000250078">
    <property type="component" value="Unassembled WGS sequence"/>
</dbReference>
<name>A0ACC8EM72_9PEZI</name>
<evidence type="ECO:0000313" key="1">
    <source>
        <dbReference type="EMBL" id="OCK87154.1"/>
    </source>
</evidence>
<proteinExistence type="predicted"/>
<dbReference type="EMBL" id="KV748267">
    <property type="protein sequence ID" value="OCK87154.1"/>
    <property type="molecule type" value="Genomic_DNA"/>
</dbReference>
<reference evidence="1 2" key="1">
    <citation type="journal article" date="2016" name="Nat. Commun.">
        <title>Ectomycorrhizal ecology is imprinted in the genome of the dominant symbiotic fungus Cenococcum geophilum.</title>
        <authorList>
            <consortium name="DOE Joint Genome Institute"/>
            <person name="Peter M."/>
            <person name="Kohler A."/>
            <person name="Ohm R.A."/>
            <person name="Kuo A."/>
            <person name="Krutzmann J."/>
            <person name="Morin E."/>
            <person name="Arend M."/>
            <person name="Barry K.W."/>
            <person name="Binder M."/>
            <person name="Choi C."/>
            <person name="Clum A."/>
            <person name="Copeland A."/>
            <person name="Grisel N."/>
            <person name="Haridas S."/>
            <person name="Kipfer T."/>
            <person name="LaButti K."/>
            <person name="Lindquist E."/>
            <person name="Lipzen A."/>
            <person name="Maire R."/>
            <person name="Meier B."/>
            <person name="Mihaltcheva S."/>
            <person name="Molinier V."/>
            <person name="Murat C."/>
            <person name="Poggeler S."/>
            <person name="Quandt C.A."/>
            <person name="Sperisen C."/>
            <person name="Tritt A."/>
            <person name="Tisserant E."/>
            <person name="Crous P.W."/>
            <person name="Henrissat B."/>
            <person name="Nehls U."/>
            <person name="Egli S."/>
            <person name="Spatafora J.W."/>
            <person name="Grigoriev I.V."/>
            <person name="Martin F.M."/>
        </authorList>
    </citation>
    <scope>NUCLEOTIDE SEQUENCE [LARGE SCALE GENOMIC DNA]</scope>
    <source>
        <strain evidence="1 2">1.58</strain>
    </source>
</reference>
<accession>A0ACC8EM72</accession>
<organism evidence="1 2">
    <name type="scientific">Cenococcum geophilum 1.58</name>
    <dbReference type="NCBI Taxonomy" id="794803"/>
    <lineage>
        <taxon>Eukaryota</taxon>
        <taxon>Fungi</taxon>
        <taxon>Dikarya</taxon>
        <taxon>Ascomycota</taxon>
        <taxon>Pezizomycotina</taxon>
        <taxon>Dothideomycetes</taxon>
        <taxon>Pleosporomycetidae</taxon>
        <taxon>Gloniales</taxon>
        <taxon>Gloniaceae</taxon>
        <taxon>Cenococcum</taxon>
    </lineage>
</organism>
<evidence type="ECO:0000313" key="2">
    <source>
        <dbReference type="Proteomes" id="UP000250078"/>
    </source>
</evidence>
<keyword evidence="2" id="KW-1185">Reference proteome</keyword>